<accession>A0A7D9I5Z5</accession>
<dbReference type="GO" id="GO:1905515">
    <property type="term" value="P:non-motile cilium assembly"/>
    <property type="evidence" value="ECO:0007669"/>
    <property type="project" value="TreeGrafter"/>
</dbReference>
<evidence type="ECO:0000313" key="10">
    <source>
        <dbReference type="Proteomes" id="UP001152795"/>
    </source>
</evidence>
<evidence type="ECO:0000256" key="6">
    <source>
        <dbReference type="ARBA" id="ARBA00023034"/>
    </source>
</evidence>
<dbReference type="EMBL" id="CACRXK020003082">
    <property type="protein sequence ID" value="CAB3997368.1"/>
    <property type="molecule type" value="Genomic_DNA"/>
</dbReference>
<name>A0A7D9I5Z5_PARCT</name>
<reference evidence="9" key="1">
    <citation type="submission" date="2020-04" db="EMBL/GenBank/DDBJ databases">
        <authorList>
            <person name="Alioto T."/>
            <person name="Alioto T."/>
            <person name="Gomez Garrido J."/>
        </authorList>
    </citation>
    <scope>NUCLEOTIDE SEQUENCE</scope>
    <source>
        <strain evidence="9">A484AB</strain>
    </source>
</reference>
<dbReference type="OrthoDB" id="9909311at2759"/>
<feature type="compositionally biased region" description="Basic residues" evidence="8">
    <location>
        <begin position="43"/>
        <end position="53"/>
    </location>
</feature>
<comment type="subcellular location">
    <subcellularLocation>
        <location evidence="1">Cytoplasm</location>
    </subcellularLocation>
    <subcellularLocation>
        <location evidence="2">Golgi apparatus</location>
    </subcellularLocation>
</comment>
<feature type="compositionally biased region" description="Polar residues" evidence="8">
    <location>
        <begin position="271"/>
        <end position="285"/>
    </location>
</feature>
<dbReference type="GO" id="GO:0005794">
    <property type="term" value="C:Golgi apparatus"/>
    <property type="evidence" value="ECO:0007669"/>
    <property type="project" value="UniProtKB-SubCell"/>
</dbReference>
<feature type="compositionally biased region" description="Basic and acidic residues" evidence="8">
    <location>
        <begin position="322"/>
        <end position="347"/>
    </location>
</feature>
<evidence type="ECO:0000256" key="7">
    <source>
        <dbReference type="ARBA" id="ARBA00023054"/>
    </source>
</evidence>
<dbReference type="Proteomes" id="UP001152795">
    <property type="component" value="Unassembled WGS sequence"/>
</dbReference>
<feature type="compositionally biased region" description="Basic and acidic residues" evidence="8">
    <location>
        <begin position="10"/>
        <end position="34"/>
    </location>
</feature>
<feature type="region of interest" description="Disordered" evidence="8">
    <location>
        <begin position="1"/>
        <end position="91"/>
    </location>
</feature>
<feature type="compositionally biased region" description="Basic and acidic residues" evidence="8">
    <location>
        <begin position="295"/>
        <end position="309"/>
    </location>
</feature>
<evidence type="ECO:0000256" key="1">
    <source>
        <dbReference type="ARBA" id="ARBA00004496"/>
    </source>
</evidence>
<evidence type="ECO:0000256" key="3">
    <source>
        <dbReference type="ARBA" id="ARBA00005599"/>
    </source>
</evidence>
<dbReference type="AlphaFoldDB" id="A0A7D9I5Z5"/>
<feature type="region of interest" description="Disordered" evidence="8">
    <location>
        <begin position="247"/>
        <end position="347"/>
    </location>
</feature>
<evidence type="ECO:0000256" key="5">
    <source>
        <dbReference type="ARBA" id="ARBA00022490"/>
    </source>
</evidence>
<evidence type="ECO:0000313" key="9">
    <source>
        <dbReference type="EMBL" id="CAB3997368.1"/>
    </source>
</evidence>
<gene>
    <name evidence="9" type="ORF">PACLA_8A003840</name>
</gene>
<evidence type="ECO:0000256" key="4">
    <source>
        <dbReference type="ARBA" id="ARBA00014130"/>
    </source>
</evidence>
<sequence>MAGFSGFSEEEVRRFKMQRESVDYNENTRQEPIKKAAINPAGKRSRPREKIRTKSSNSKPNIGKVPKEQVVPDPSPESKQQEIVSEEKTVEEKPREIEVVMEPEKVKELELSNLEKMQQKQKEMEMINKKKEKMLQTALKQRYAKTKKETETLKLVQKELGRLDNLLYTDVQILRDKIDLACREFDAARKRYDRAEAEFINAKVSLHDKTEIKDQLTGHLCSIIQQNEERKAKKLAELMTRLELADQETNLETDESISEDLKEKTLPPCTETESSNGTSMEQQTVVKKVSETLSESDKKSNEPEEKSLKQDSQIQSNNNGKCEQEQKTVEKSEPDLVEVKEASVEKT</sequence>
<comment type="similarity">
    <text evidence="3">Belongs to the GORAB family.</text>
</comment>
<comment type="caution">
    <text evidence="9">The sequence shown here is derived from an EMBL/GenBank/DDBJ whole genome shotgun (WGS) entry which is preliminary data.</text>
</comment>
<keyword evidence="10" id="KW-1185">Reference proteome</keyword>
<keyword evidence="7" id="KW-0175">Coiled coil</keyword>
<evidence type="ECO:0000256" key="8">
    <source>
        <dbReference type="SAM" id="MobiDB-lite"/>
    </source>
</evidence>
<evidence type="ECO:0000256" key="2">
    <source>
        <dbReference type="ARBA" id="ARBA00004555"/>
    </source>
</evidence>
<feature type="compositionally biased region" description="Acidic residues" evidence="8">
    <location>
        <begin position="247"/>
        <end position="258"/>
    </location>
</feature>
<dbReference type="PANTHER" id="PTHR21470:SF2">
    <property type="entry name" value="RAB6-INTERACTING GOLGIN"/>
    <property type="match status" value="1"/>
</dbReference>
<organism evidence="9 10">
    <name type="scientific">Paramuricea clavata</name>
    <name type="common">Red gorgonian</name>
    <name type="synonym">Violescent sea-whip</name>
    <dbReference type="NCBI Taxonomy" id="317549"/>
    <lineage>
        <taxon>Eukaryota</taxon>
        <taxon>Metazoa</taxon>
        <taxon>Cnidaria</taxon>
        <taxon>Anthozoa</taxon>
        <taxon>Octocorallia</taxon>
        <taxon>Malacalcyonacea</taxon>
        <taxon>Plexauridae</taxon>
        <taxon>Paramuricea</taxon>
    </lineage>
</organism>
<keyword evidence="5" id="KW-0963">Cytoplasm</keyword>
<dbReference type="PANTHER" id="PTHR21470">
    <property type="entry name" value="RAB6-INTERACTING PROTEIN GORAB"/>
    <property type="match status" value="1"/>
</dbReference>
<keyword evidence="6" id="KW-0333">Golgi apparatus</keyword>
<protein>
    <recommendedName>
        <fullName evidence="4">RAB6-interacting golgin</fullName>
    </recommendedName>
</protein>
<feature type="compositionally biased region" description="Polar residues" evidence="8">
    <location>
        <begin position="310"/>
        <end position="321"/>
    </location>
</feature>
<proteinExistence type="inferred from homology"/>
<dbReference type="InterPro" id="IPR007033">
    <property type="entry name" value="GORAB"/>
</dbReference>